<feature type="compositionally biased region" description="Low complexity" evidence="1">
    <location>
        <begin position="330"/>
        <end position="343"/>
    </location>
</feature>
<protein>
    <submittedName>
        <fullName evidence="2">Uncharacterized protein</fullName>
    </submittedName>
</protein>
<evidence type="ECO:0000256" key="1">
    <source>
        <dbReference type="SAM" id="MobiDB-lite"/>
    </source>
</evidence>
<feature type="region of interest" description="Disordered" evidence="1">
    <location>
        <begin position="1"/>
        <end position="76"/>
    </location>
</feature>
<feature type="region of interest" description="Disordered" evidence="1">
    <location>
        <begin position="380"/>
        <end position="400"/>
    </location>
</feature>
<accession>A0A9P5JSX1</accession>
<keyword evidence="3" id="KW-1185">Reference proteome</keyword>
<organism evidence="2 3">
    <name type="scientific">Russula ochroleuca</name>
    <dbReference type="NCBI Taxonomy" id="152965"/>
    <lineage>
        <taxon>Eukaryota</taxon>
        <taxon>Fungi</taxon>
        <taxon>Dikarya</taxon>
        <taxon>Basidiomycota</taxon>
        <taxon>Agaricomycotina</taxon>
        <taxon>Agaricomycetes</taxon>
        <taxon>Russulales</taxon>
        <taxon>Russulaceae</taxon>
        <taxon>Russula</taxon>
    </lineage>
</organism>
<feature type="compositionally biased region" description="Polar residues" evidence="1">
    <location>
        <begin position="180"/>
        <end position="212"/>
    </location>
</feature>
<feature type="compositionally biased region" description="Polar residues" evidence="1">
    <location>
        <begin position="239"/>
        <end position="255"/>
    </location>
</feature>
<feature type="region of interest" description="Disordered" evidence="1">
    <location>
        <begin position="125"/>
        <end position="314"/>
    </location>
</feature>
<feature type="region of interest" description="Disordered" evidence="1">
    <location>
        <begin position="330"/>
        <end position="353"/>
    </location>
</feature>
<dbReference type="EMBL" id="WHVB01000136">
    <property type="protein sequence ID" value="KAF8461181.1"/>
    <property type="molecule type" value="Genomic_DNA"/>
</dbReference>
<feature type="compositionally biased region" description="Basic and acidic residues" evidence="1">
    <location>
        <begin position="11"/>
        <end position="21"/>
    </location>
</feature>
<evidence type="ECO:0000313" key="3">
    <source>
        <dbReference type="Proteomes" id="UP000759537"/>
    </source>
</evidence>
<sequence>MMLRHQLGQVYEHEESDKRTSYEASTTVNRGSDALGSLSRRPVQLQMPSGPPPPLSHTERPNRGDTGDQSTVNPSIDVVNFGTCPPTQMQVTLDPQPPLSHTALPESVTAVVSESSPSLGNVLLGKTASTPVSPPPFDQRSSANTILSRTPATSRTQLLAIPAESRSSDSSKETDISLAGGTSHTLLPDSFRTSELTLPDSGSTHHCKTSVSGVGKRFNSPNIPSPLQRSIGLERVESSRSATRHSSVTKATSASIRLTTPIPPRRAPITEGSSPSGVPDAPVGRSPERRKTFSVTRPNIKTSNPENDFSVQSLSGGGVPKFSFNSLSDNSDFSSQSGGSDDTVSSEESEVDLQKQAEIKAALLAQNSAEEQEFRAMRQQLGSLDLRPPKSWGPGMARFR</sequence>
<feature type="compositionally biased region" description="Polar residues" evidence="1">
    <location>
        <begin position="293"/>
        <end position="314"/>
    </location>
</feature>
<reference evidence="2" key="2">
    <citation type="journal article" date="2020" name="Nat. Commun.">
        <title>Large-scale genome sequencing of mycorrhizal fungi provides insights into the early evolution of symbiotic traits.</title>
        <authorList>
            <person name="Miyauchi S."/>
            <person name="Kiss E."/>
            <person name="Kuo A."/>
            <person name="Drula E."/>
            <person name="Kohler A."/>
            <person name="Sanchez-Garcia M."/>
            <person name="Morin E."/>
            <person name="Andreopoulos B."/>
            <person name="Barry K.W."/>
            <person name="Bonito G."/>
            <person name="Buee M."/>
            <person name="Carver A."/>
            <person name="Chen C."/>
            <person name="Cichocki N."/>
            <person name="Clum A."/>
            <person name="Culley D."/>
            <person name="Crous P.W."/>
            <person name="Fauchery L."/>
            <person name="Girlanda M."/>
            <person name="Hayes R.D."/>
            <person name="Keri Z."/>
            <person name="LaButti K."/>
            <person name="Lipzen A."/>
            <person name="Lombard V."/>
            <person name="Magnuson J."/>
            <person name="Maillard F."/>
            <person name="Murat C."/>
            <person name="Nolan M."/>
            <person name="Ohm R.A."/>
            <person name="Pangilinan J."/>
            <person name="Pereira M.F."/>
            <person name="Perotto S."/>
            <person name="Peter M."/>
            <person name="Pfister S."/>
            <person name="Riley R."/>
            <person name="Sitrit Y."/>
            <person name="Stielow J.B."/>
            <person name="Szollosi G."/>
            <person name="Zifcakova L."/>
            <person name="Stursova M."/>
            <person name="Spatafora J.W."/>
            <person name="Tedersoo L."/>
            <person name="Vaario L.M."/>
            <person name="Yamada A."/>
            <person name="Yan M."/>
            <person name="Wang P."/>
            <person name="Xu J."/>
            <person name="Bruns T."/>
            <person name="Baldrian P."/>
            <person name="Vilgalys R."/>
            <person name="Dunand C."/>
            <person name="Henrissat B."/>
            <person name="Grigoriev I.V."/>
            <person name="Hibbett D."/>
            <person name="Nagy L.G."/>
            <person name="Martin F.M."/>
        </authorList>
    </citation>
    <scope>NUCLEOTIDE SEQUENCE</scope>
    <source>
        <strain evidence="2">Prilba</strain>
    </source>
</reference>
<feature type="compositionally biased region" description="Basic and acidic residues" evidence="1">
    <location>
        <begin position="166"/>
        <end position="175"/>
    </location>
</feature>
<gene>
    <name evidence="2" type="ORF">DFH94DRAFT_789750</name>
</gene>
<dbReference type="Proteomes" id="UP000759537">
    <property type="component" value="Unassembled WGS sequence"/>
</dbReference>
<feature type="compositionally biased region" description="Polar residues" evidence="1">
    <location>
        <begin position="139"/>
        <end position="157"/>
    </location>
</feature>
<dbReference type="AlphaFoldDB" id="A0A9P5JSX1"/>
<reference evidence="2" key="1">
    <citation type="submission" date="2019-10" db="EMBL/GenBank/DDBJ databases">
        <authorList>
            <consortium name="DOE Joint Genome Institute"/>
            <person name="Kuo A."/>
            <person name="Miyauchi S."/>
            <person name="Kiss E."/>
            <person name="Drula E."/>
            <person name="Kohler A."/>
            <person name="Sanchez-Garcia M."/>
            <person name="Andreopoulos B."/>
            <person name="Barry K.W."/>
            <person name="Bonito G."/>
            <person name="Buee M."/>
            <person name="Carver A."/>
            <person name="Chen C."/>
            <person name="Cichocki N."/>
            <person name="Clum A."/>
            <person name="Culley D."/>
            <person name="Crous P.W."/>
            <person name="Fauchery L."/>
            <person name="Girlanda M."/>
            <person name="Hayes R."/>
            <person name="Keri Z."/>
            <person name="LaButti K."/>
            <person name="Lipzen A."/>
            <person name="Lombard V."/>
            <person name="Magnuson J."/>
            <person name="Maillard F."/>
            <person name="Morin E."/>
            <person name="Murat C."/>
            <person name="Nolan M."/>
            <person name="Ohm R."/>
            <person name="Pangilinan J."/>
            <person name="Pereira M."/>
            <person name="Perotto S."/>
            <person name="Peter M."/>
            <person name="Riley R."/>
            <person name="Sitrit Y."/>
            <person name="Stielow B."/>
            <person name="Szollosi G."/>
            <person name="Zifcakova L."/>
            <person name="Stursova M."/>
            <person name="Spatafora J.W."/>
            <person name="Tedersoo L."/>
            <person name="Vaario L.-M."/>
            <person name="Yamada A."/>
            <person name="Yan M."/>
            <person name="Wang P."/>
            <person name="Xu J."/>
            <person name="Bruns T."/>
            <person name="Baldrian P."/>
            <person name="Vilgalys R."/>
            <person name="Henrissat B."/>
            <person name="Grigoriev I.V."/>
            <person name="Hibbett D."/>
            <person name="Nagy L.G."/>
            <person name="Martin F.M."/>
        </authorList>
    </citation>
    <scope>NUCLEOTIDE SEQUENCE</scope>
    <source>
        <strain evidence="2">Prilba</strain>
    </source>
</reference>
<feature type="compositionally biased region" description="Polar residues" evidence="1">
    <location>
        <begin position="219"/>
        <end position="228"/>
    </location>
</feature>
<proteinExistence type="predicted"/>
<dbReference type="OrthoDB" id="3217643at2759"/>
<name>A0A9P5JSX1_9AGAM</name>
<feature type="compositionally biased region" description="Basic and acidic residues" evidence="1">
    <location>
        <begin position="57"/>
        <end position="66"/>
    </location>
</feature>
<comment type="caution">
    <text evidence="2">The sequence shown here is derived from an EMBL/GenBank/DDBJ whole genome shotgun (WGS) entry which is preliminary data.</text>
</comment>
<evidence type="ECO:0000313" key="2">
    <source>
        <dbReference type="EMBL" id="KAF8461181.1"/>
    </source>
</evidence>